<feature type="transmembrane region" description="Helical" evidence="2">
    <location>
        <begin position="189"/>
        <end position="208"/>
    </location>
</feature>
<evidence type="ECO:0000256" key="1">
    <source>
        <dbReference type="SAM" id="MobiDB-lite"/>
    </source>
</evidence>
<proteinExistence type="predicted"/>
<feature type="transmembrane region" description="Helical" evidence="2">
    <location>
        <begin position="262"/>
        <end position="281"/>
    </location>
</feature>
<feature type="transmembrane region" description="Helical" evidence="2">
    <location>
        <begin position="71"/>
        <end position="92"/>
    </location>
</feature>
<feature type="compositionally biased region" description="Low complexity" evidence="1">
    <location>
        <begin position="336"/>
        <end position="353"/>
    </location>
</feature>
<dbReference type="EMBL" id="JAAXOY010000001">
    <property type="protein sequence ID" value="NKY37994.1"/>
    <property type="molecule type" value="Genomic_DNA"/>
</dbReference>
<feature type="transmembrane region" description="Helical" evidence="2">
    <location>
        <begin position="220"/>
        <end position="242"/>
    </location>
</feature>
<protein>
    <recommendedName>
        <fullName evidence="5">Conjugal transfer protein TrbL</fullName>
    </recommendedName>
</protein>
<organism evidence="3 4">
    <name type="scientific">Cellulomonas septica</name>
    <dbReference type="NCBI Taxonomy" id="285080"/>
    <lineage>
        <taxon>Bacteria</taxon>
        <taxon>Bacillati</taxon>
        <taxon>Actinomycetota</taxon>
        <taxon>Actinomycetes</taxon>
        <taxon>Micrococcales</taxon>
        <taxon>Cellulomonadaceae</taxon>
        <taxon>Cellulomonas</taxon>
    </lineage>
</organism>
<keyword evidence="2" id="KW-0472">Membrane</keyword>
<keyword evidence="4" id="KW-1185">Reference proteome</keyword>
<evidence type="ECO:0000313" key="3">
    <source>
        <dbReference type="EMBL" id="NKY37994.1"/>
    </source>
</evidence>
<evidence type="ECO:0000313" key="4">
    <source>
        <dbReference type="Proteomes" id="UP000777774"/>
    </source>
</evidence>
<keyword evidence="2" id="KW-0812">Transmembrane</keyword>
<sequence>MSVAIVDPCVGPIAFVCDVANATQEAAADYVLGSLGAGFVESAAQVGELAVAALDSTTSIDLGVAWFRDNVAVITAVALPMIVGLFVVQVMASVVRREPGGLVRAVVGVAKALVGSVLALAVTQLALTAVDGVCEYIARSAGTTVADAAARFFDFAAMLTFAPGLQLLLGFALIVGFFLLWGVLLFRKAALVLVAVFAPIAFAGSVWDQTRVWTRRWIEVVAALVFSKIVIVVTFVVGSSALAGDAGVSAPTRVAEVGATGLSDMLVGILLLAIAVWAPWLTWRFVHWSGMEAAGVMHSAVAANPISRAARSAATTSRHVTQQLAMSAATSGVSAAARGARAAGNGARVAAPQRPSPPPHPTPSSAGEQP</sequence>
<dbReference type="Proteomes" id="UP000777774">
    <property type="component" value="Unassembled WGS sequence"/>
</dbReference>
<name>A0ABX1JUK7_9CELL</name>
<comment type="caution">
    <text evidence="3">The sequence shown here is derived from an EMBL/GenBank/DDBJ whole genome shotgun (WGS) entry which is preliminary data.</text>
</comment>
<feature type="region of interest" description="Disordered" evidence="1">
    <location>
        <begin position="336"/>
        <end position="370"/>
    </location>
</feature>
<dbReference type="RefSeq" id="WP_168676224.1">
    <property type="nucleotide sequence ID" value="NZ_JAAXOY010000001.1"/>
</dbReference>
<gene>
    <name evidence="3" type="ORF">HGA02_00205</name>
</gene>
<feature type="transmembrane region" description="Helical" evidence="2">
    <location>
        <begin position="155"/>
        <end position="183"/>
    </location>
</feature>
<evidence type="ECO:0000256" key="2">
    <source>
        <dbReference type="SAM" id="Phobius"/>
    </source>
</evidence>
<evidence type="ECO:0008006" key="5">
    <source>
        <dbReference type="Google" id="ProtNLM"/>
    </source>
</evidence>
<keyword evidence="2" id="KW-1133">Transmembrane helix</keyword>
<reference evidence="3 4" key="1">
    <citation type="submission" date="2020-04" db="EMBL/GenBank/DDBJ databases">
        <title>MicrobeNet Type strains.</title>
        <authorList>
            <person name="Nicholson A.C."/>
        </authorList>
    </citation>
    <scope>NUCLEOTIDE SEQUENCE [LARGE SCALE GENOMIC DNA]</scope>
    <source>
        <strain evidence="3 4">ATCC BAA-787</strain>
    </source>
</reference>
<accession>A0ABX1JUK7</accession>